<dbReference type="PANTHER" id="PTHR47510">
    <property type="entry name" value="REVERSE TRANSCRIPTASE DOMAIN-CONTAINING PROTEIN"/>
    <property type="match status" value="1"/>
</dbReference>
<comment type="caution">
    <text evidence="2">The sequence shown here is derived from an EMBL/GenBank/DDBJ whole genome shotgun (WGS) entry which is preliminary data.</text>
</comment>
<keyword evidence="3" id="KW-1185">Reference proteome</keyword>
<organism evidence="2 3">
    <name type="scientific">Paramuricea clavata</name>
    <name type="common">Red gorgonian</name>
    <name type="synonym">Violescent sea-whip</name>
    <dbReference type="NCBI Taxonomy" id="317549"/>
    <lineage>
        <taxon>Eukaryota</taxon>
        <taxon>Metazoa</taxon>
        <taxon>Cnidaria</taxon>
        <taxon>Anthozoa</taxon>
        <taxon>Octocorallia</taxon>
        <taxon>Malacalcyonacea</taxon>
        <taxon>Plexauridae</taxon>
        <taxon>Paramuricea</taxon>
    </lineage>
</organism>
<dbReference type="PANTHER" id="PTHR47510:SF3">
    <property type="entry name" value="ENDO_EXONUCLEASE_PHOSPHATASE DOMAIN-CONTAINING PROTEIN"/>
    <property type="match status" value="1"/>
</dbReference>
<dbReference type="Proteomes" id="UP001152795">
    <property type="component" value="Unassembled WGS sequence"/>
</dbReference>
<feature type="domain" description="Reverse transcriptase" evidence="1">
    <location>
        <begin position="178"/>
        <end position="318"/>
    </location>
</feature>
<proteinExistence type="predicted"/>
<evidence type="ECO:0000259" key="1">
    <source>
        <dbReference type="Pfam" id="PF00078"/>
    </source>
</evidence>
<dbReference type="EMBL" id="CACRXK020001963">
    <property type="protein sequence ID" value="CAB3992021.1"/>
    <property type="molecule type" value="Genomic_DNA"/>
</dbReference>
<reference evidence="2" key="1">
    <citation type="submission" date="2020-04" db="EMBL/GenBank/DDBJ databases">
        <authorList>
            <person name="Alioto T."/>
            <person name="Alioto T."/>
            <person name="Gomez Garrido J."/>
        </authorList>
    </citation>
    <scope>NUCLEOTIDE SEQUENCE</scope>
    <source>
        <strain evidence="2">A484AB</strain>
    </source>
</reference>
<feature type="non-terminal residue" evidence="2">
    <location>
        <position position="445"/>
    </location>
</feature>
<name>A0A6S7H7F2_PARCT</name>
<feature type="non-terminal residue" evidence="2">
    <location>
        <position position="1"/>
    </location>
</feature>
<dbReference type="Pfam" id="PF00078">
    <property type="entry name" value="RVT_1"/>
    <property type="match status" value="1"/>
</dbReference>
<sequence>QHPKNNLDPSMLKKHKTYQSKILTFHTVGSVRNFSRCIYYRYYRNRVNRERKKCREKFYSLKVEHLKKSKPSRWWKEVKQIAGMTPSTGAEDLYNQIHIDDFDRKSPNEIANLINTAFLDPMKTYQPLTSLSSYDPNDSVLHLDEFDVYKGLASLNPRKASALSKVAEEFVVSKYIGPAILCQIDPNQFGVIPKSSTSMAAISMIHNWSQSTDGTGAAVRVALFDYKKAFDLIDHCILADKISRLPIPKAVVRWTIDFLLDRKQRVKLATDCVSEWGAVPAGVPQGTKLGPWLFLWMINDLKITEVSTWKYVDDTTVSEVVKKGDTSKAQDAVTTINASPSLLSGPFWNIVPRFSITQSHPSYAKKCVTNFSQILLTIRHTNCIIYCLPNMSRFTNLGTIDSLNDSKLIQKDLKKLLFLCLLSSCKEVKTITTKNNNQNKTRVGI</sequence>
<gene>
    <name evidence="2" type="ORF">PACLA_8A083603</name>
</gene>
<accession>A0A6S7H7F2</accession>
<dbReference type="AlphaFoldDB" id="A0A6S7H7F2"/>
<evidence type="ECO:0000313" key="2">
    <source>
        <dbReference type="EMBL" id="CAB3992021.1"/>
    </source>
</evidence>
<protein>
    <recommendedName>
        <fullName evidence="1">Reverse transcriptase domain-containing protein</fullName>
    </recommendedName>
</protein>
<evidence type="ECO:0000313" key="3">
    <source>
        <dbReference type="Proteomes" id="UP001152795"/>
    </source>
</evidence>
<dbReference type="InterPro" id="IPR000477">
    <property type="entry name" value="RT_dom"/>
</dbReference>